<name>A0A267E6T8_9PLAT</name>
<evidence type="ECO:0000256" key="1">
    <source>
        <dbReference type="ARBA" id="ARBA00005739"/>
    </source>
</evidence>
<dbReference type="InterPro" id="IPR011989">
    <property type="entry name" value="ARM-like"/>
</dbReference>
<protein>
    <recommendedName>
        <fullName evidence="10">Proteasome activator complex subunit 4 C-terminal domain-containing protein</fullName>
    </recommendedName>
</protein>
<feature type="non-terminal residue" evidence="8">
    <location>
        <position position="1"/>
    </location>
</feature>
<dbReference type="GO" id="GO:0005829">
    <property type="term" value="C:cytosol"/>
    <property type="evidence" value="ECO:0007669"/>
    <property type="project" value="TreeGrafter"/>
</dbReference>
<dbReference type="PANTHER" id="PTHR32170">
    <property type="entry name" value="PROTEASOME ACTIVATOR COMPLEX SUBUNIT 4"/>
    <property type="match status" value="1"/>
</dbReference>
<dbReference type="GO" id="GO:0070628">
    <property type="term" value="F:proteasome binding"/>
    <property type="evidence" value="ECO:0007669"/>
    <property type="project" value="InterPro"/>
</dbReference>
<evidence type="ECO:0000313" key="8">
    <source>
        <dbReference type="EMBL" id="PAA57116.1"/>
    </source>
</evidence>
<evidence type="ECO:0000259" key="6">
    <source>
        <dbReference type="Pfam" id="PF11919"/>
    </source>
</evidence>
<accession>A0A267E6T8</accession>
<sequence>VMPQKVKGFNKKVQEVAPTDQESEAWITAIINGLALAEQHNEYHEGFMHWINELNNYLQMFELHFSKETHLQLIQLMYQHMTNLEHDSLIQLGCMDALYRLLKHTKCLQPSDLRLDWRPLYNLARHYKNFQSSIIRHGNDFIRISWRQFQRCAARASPYFEPDATRQILDELSPRLCKTSVDFETQSHYLALLPVCFLPGVSQADTIDLWAKPILKFWPESAIGTKVEALLAQTLANLVDEWHDCIDWEPHLANLCSLVHRSMRLPVGKAPNSMQPPRILSSQGHGHDRSKGAEDRLMGKLAALLIGAIRPGSDAAVNHIGKLLRLVEPYMHPSNSGRWMLSVASLIRKLLTKLVHRLTDERHGHSHKVWWRLPPKEAHISDSQRLALFNMLLEPAFMLIHARGYTISMASCANLICQLNPGPFLQRLFVELQPALMDSSQPHRLCALLLMASRVGLAIVRYSPEEVVPLLHSVLPLLELSNPLRLAAALSLIKELIHEISLDTSLEEFSALFMDRVLAIAESLLTGTGFGASSKSAAGLSPLLEIFYNMLMQGSDEIQSILINKFKTWSAGAAYEPEGAAKTVLRLFAAFSGSLPSSIVPWCIEQAVATLEAEGGPEVAQEERVSSKLLWDIAALENAVSNTDTFIDNCLIAGRDQLAYVLRCCLRAKDKRLSKLAQRLFVELSTGGLLVELYPTLDCQAYRKIGWGERCRLKEMTVSWHRPRQEELQLVQWMADKFLWPEVQLLTEHLDETNVLEKQDLLRCVSCLSAFAQSAWQVLSPPPNEADDPTDSNAAPPSDYPLSVSLRQGPKLPSHLLRRGGDSAAQLRIQLGNEGEEKRDARQILLDLFVRLAKAIAATDLSEILQQAIAGITALMLPGPRVSVTSTLDVLRLRDNAESDWLLELGRGQDSATRHLRRLTGFCQLRSQLAWPRANSRLPDIVDQLIGLVGSPYRTVSTDASVALVRLCTELGPIISGFRLLAPGLERLASSDCEHQVLGALTLMIGGTAPGYAAINHLFYVPDWQARRILCRCLATVQLSDHSNKAEVEALIRSCVVQMSRNYHSLGTHDPDLANKVVAELAELQDRSSGWKCTHLTVDSLQFILHPRHLPSQQWVQFFLKITLDVNVRCRERAFACLAAYVWRRKRRAGRVLLPPPQPAGSAVFTDQSSSIVVHSDWYRNGCDHVFGFPDSKSNAVFQVRDPNAPPDYVDCKLDESLQLILDHLAAPATWTSLLGYCRSRGGLNDNFLASFAHFVTCVTRVAGPKGAASFRSPLADLLAESSDAETHQACHSLGSTMWFALVAGTKHWLSEDRNELYQTCLLPALFNCQPSTDTWDTWRTSYVNRFLCNNLDPAILWPLADPIGTRVAGFDAENFTPSLDASTNNSSATSARYCLLFTVQRLLLQFGKWRYPSRMEALLNDLLNQRQLAGPFADSESIRSSRRACLCHCLDCLGDSAAKAFLAALNESPVESAAFKTLIWALANHLSVLRKPLPRLVCGSIGPLCRALQSVKTDDDKIKSCLQHLPAVLVLAKDSGLLAESLSAALSDTTRWQGRRAALNLLQGLAYHNAFQLDPGKLRALVLDRLSDPTVEVRECASQALGGLMACGLCEWTDELLHQMGRMTQSKDPVVKHAGVLGLCAAVSAHPYTVPDHLPELVARLCQLSLSASGQVGTAARKAVNDFKRTHQDGWERDRDKFTPDQLSLLSDAVVGQSYYA</sequence>
<evidence type="ECO:0000256" key="2">
    <source>
        <dbReference type="ARBA" id="ARBA00022737"/>
    </source>
</evidence>
<evidence type="ECO:0008006" key="10">
    <source>
        <dbReference type="Google" id="ProtNLM"/>
    </source>
</evidence>
<dbReference type="GO" id="GO:0006281">
    <property type="term" value="P:DNA repair"/>
    <property type="evidence" value="ECO:0007669"/>
    <property type="project" value="UniProtKB-KW"/>
</dbReference>
<dbReference type="InterPro" id="IPR032430">
    <property type="entry name" value="Blm10_mid"/>
</dbReference>
<evidence type="ECO:0000256" key="4">
    <source>
        <dbReference type="ARBA" id="ARBA00023204"/>
    </source>
</evidence>
<comment type="similarity">
    <text evidence="1">Belongs to the BLM10 family.</text>
</comment>
<feature type="region of interest" description="Disordered" evidence="5">
    <location>
        <begin position="271"/>
        <end position="292"/>
    </location>
</feature>
<keyword evidence="3" id="KW-0227">DNA damage</keyword>
<evidence type="ECO:0000256" key="3">
    <source>
        <dbReference type="ARBA" id="ARBA00022763"/>
    </source>
</evidence>
<dbReference type="SUPFAM" id="SSF48371">
    <property type="entry name" value="ARM repeat"/>
    <property type="match status" value="2"/>
</dbReference>
<dbReference type="InterPro" id="IPR035309">
    <property type="entry name" value="PSME4"/>
</dbReference>
<evidence type="ECO:0000256" key="5">
    <source>
        <dbReference type="SAM" id="MobiDB-lite"/>
    </source>
</evidence>
<keyword evidence="4" id="KW-0234">DNA repair</keyword>
<feature type="region of interest" description="Disordered" evidence="5">
    <location>
        <begin position="779"/>
        <end position="802"/>
    </location>
</feature>
<reference evidence="8 9" key="1">
    <citation type="submission" date="2017-06" db="EMBL/GenBank/DDBJ databases">
        <title>A platform for efficient transgenesis in Macrostomum lignano, a flatworm model organism for stem cell research.</title>
        <authorList>
            <person name="Berezikov E."/>
        </authorList>
    </citation>
    <scope>NUCLEOTIDE SEQUENCE [LARGE SCALE GENOMIC DNA]</scope>
    <source>
        <strain evidence="8">DV1</strain>
        <tissue evidence="8">Whole organism</tissue>
    </source>
</reference>
<evidence type="ECO:0000313" key="9">
    <source>
        <dbReference type="Proteomes" id="UP000215902"/>
    </source>
</evidence>
<dbReference type="GO" id="GO:0005634">
    <property type="term" value="C:nucleus"/>
    <property type="evidence" value="ECO:0007669"/>
    <property type="project" value="TreeGrafter"/>
</dbReference>
<dbReference type="InterPro" id="IPR016024">
    <property type="entry name" value="ARM-type_fold"/>
</dbReference>
<feature type="domain" description="Proteasome activator Blm10 middle HEAT repeats region" evidence="7">
    <location>
        <begin position="322"/>
        <end position="504"/>
    </location>
</feature>
<dbReference type="EMBL" id="NIVC01002528">
    <property type="protein sequence ID" value="PAA57116.1"/>
    <property type="molecule type" value="Genomic_DNA"/>
</dbReference>
<comment type="caution">
    <text evidence="8">The sequence shown here is derived from an EMBL/GenBank/DDBJ whole genome shotgun (WGS) entry which is preliminary data.</text>
</comment>
<keyword evidence="9" id="KW-1185">Reference proteome</keyword>
<keyword evidence="2" id="KW-0677">Repeat</keyword>
<feature type="compositionally biased region" description="Polar residues" evidence="5">
    <location>
        <begin position="272"/>
        <end position="284"/>
    </location>
</feature>
<dbReference type="Pfam" id="PF16507">
    <property type="entry name" value="HEAT_PSME4_mid"/>
    <property type="match status" value="1"/>
</dbReference>
<dbReference type="GO" id="GO:0010499">
    <property type="term" value="P:proteasomal ubiquitin-independent protein catabolic process"/>
    <property type="evidence" value="ECO:0007669"/>
    <property type="project" value="TreeGrafter"/>
</dbReference>
<dbReference type="Gene3D" id="1.25.10.10">
    <property type="entry name" value="Leucine-rich Repeat Variant"/>
    <property type="match status" value="1"/>
</dbReference>
<organism evidence="8 9">
    <name type="scientific">Macrostomum lignano</name>
    <dbReference type="NCBI Taxonomy" id="282301"/>
    <lineage>
        <taxon>Eukaryota</taxon>
        <taxon>Metazoa</taxon>
        <taxon>Spiralia</taxon>
        <taxon>Lophotrochozoa</taxon>
        <taxon>Platyhelminthes</taxon>
        <taxon>Rhabditophora</taxon>
        <taxon>Macrostomorpha</taxon>
        <taxon>Macrostomida</taxon>
        <taxon>Macrostomidae</taxon>
        <taxon>Macrostomum</taxon>
    </lineage>
</organism>
<gene>
    <name evidence="8" type="ORF">BOX15_Mlig031876g1</name>
</gene>
<dbReference type="PANTHER" id="PTHR32170:SF3">
    <property type="entry name" value="PROTEASOME ACTIVATOR COMPLEX SUBUNIT 4"/>
    <property type="match status" value="1"/>
</dbReference>
<dbReference type="InterPro" id="IPR021843">
    <property type="entry name" value="PSME4_C"/>
</dbReference>
<dbReference type="GO" id="GO:0016504">
    <property type="term" value="F:peptidase activator activity"/>
    <property type="evidence" value="ECO:0007669"/>
    <property type="project" value="InterPro"/>
</dbReference>
<dbReference type="Proteomes" id="UP000215902">
    <property type="component" value="Unassembled WGS sequence"/>
</dbReference>
<proteinExistence type="inferred from homology"/>
<dbReference type="OrthoDB" id="17907at2759"/>
<feature type="domain" description="Proteasome activator complex subunit 4 C-terminal" evidence="6">
    <location>
        <begin position="1632"/>
        <end position="1718"/>
    </location>
</feature>
<dbReference type="Pfam" id="PF11919">
    <property type="entry name" value="PSME4_C"/>
    <property type="match status" value="1"/>
</dbReference>
<evidence type="ECO:0000259" key="7">
    <source>
        <dbReference type="Pfam" id="PF16507"/>
    </source>
</evidence>
<dbReference type="STRING" id="282301.A0A267E6T8"/>